<evidence type="ECO:0000313" key="2">
    <source>
        <dbReference type="EMBL" id="OQS54523.1"/>
    </source>
</evidence>
<reference evidence="2 3" key="1">
    <citation type="journal article" date="2017" name="Environ. Microbiol.">
        <title>Decay of the glycolytic pathway and adaptation to intranuclear parasitism within Enterocytozoonidae microsporidia.</title>
        <authorList>
            <person name="Wiredu Boakye D."/>
            <person name="Jaroenlak P."/>
            <person name="Prachumwat A."/>
            <person name="Williams T.A."/>
            <person name="Bateman K.S."/>
            <person name="Itsathitphaisarn O."/>
            <person name="Sritunyalucksana K."/>
            <person name="Paszkiewicz K.H."/>
            <person name="Moore K.A."/>
            <person name="Stentiford G.D."/>
            <person name="Williams B.A."/>
        </authorList>
    </citation>
    <scope>NUCLEOTIDE SEQUENCE [LARGE SCALE GENOMIC DNA]</scope>
    <source>
        <strain evidence="2 3">TH1</strain>
    </source>
</reference>
<evidence type="ECO:0000256" key="1">
    <source>
        <dbReference type="SAM" id="Phobius"/>
    </source>
</evidence>
<dbReference type="EMBL" id="MNPJ01000019">
    <property type="protein sequence ID" value="OQS54523.1"/>
    <property type="molecule type" value="Genomic_DNA"/>
</dbReference>
<dbReference type="Proteomes" id="UP000192758">
    <property type="component" value="Unassembled WGS sequence"/>
</dbReference>
<feature type="transmembrane region" description="Helical" evidence="1">
    <location>
        <begin position="23"/>
        <end position="40"/>
    </location>
</feature>
<name>A0A1W0E5J8_9MICR</name>
<gene>
    <name evidence="2" type="ORF">EHP00_30</name>
</gene>
<comment type="caution">
    <text evidence="2">The sequence shown here is derived from an EMBL/GenBank/DDBJ whole genome shotgun (WGS) entry which is preliminary data.</text>
</comment>
<dbReference type="AlphaFoldDB" id="A0A1W0E5J8"/>
<keyword evidence="1" id="KW-0472">Membrane</keyword>
<keyword evidence="1" id="KW-0812">Transmembrane</keyword>
<keyword evidence="1" id="KW-1133">Transmembrane helix</keyword>
<evidence type="ECO:0000313" key="3">
    <source>
        <dbReference type="Proteomes" id="UP000192758"/>
    </source>
</evidence>
<organism evidence="2 3">
    <name type="scientific">Ecytonucleospora hepatopenaei</name>
    <dbReference type="NCBI Taxonomy" id="646526"/>
    <lineage>
        <taxon>Eukaryota</taxon>
        <taxon>Fungi</taxon>
        <taxon>Fungi incertae sedis</taxon>
        <taxon>Microsporidia</taxon>
        <taxon>Enterocytozoonidae</taxon>
        <taxon>Ecytonucleospora</taxon>
    </lineage>
</organism>
<proteinExistence type="predicted"/>
<sequence length="138" mass="16134">MGLCLYGLTFCLPKKWARILRKILFFMLLFFIMYIVMYIIQLKNIKFDVLNTTVVDETLNIDLCVKNNFLFRTEVQELAFVNNEGNEYDNFSDALPISVMPFNDKKCLLLFPVGEYEKIKIKIKTLLMPVSLTATVQE</sequence>
<dbReference type="VEuPathDB" id="MicrosporidiaDB:EHP00_30"/>
<accession>A0A1W0E5J8</accession>
<keyword evidence="3" id="KW-1185">Reference proteome</keyword>
<protein>
    <submittedName>
        <fullName evidence="2">Uncharacterized protein</fullName>
    </submittedName>
</protein>